<sequence>MKSDHQPVSLPRAHVSTSGTFAAVPQGFRGADGSLAYALKPEFTAVPTAGDPSHVLLVTPPDRVLLDFGAVDPADLDPAKLARDCEIIRCAALADPDALRRIVAALRPDATRAEQEAAVQAAERLGLTEAAAADAGGGLLGVVVIVGACLFASCFTAHCKSKQEETTPPDSPGQPPPK</sequence>
<proteinExistence type="predicted"/>
<protein>
    <submittedName>
        <fullName evidence="1">Uncharacterized protein</fullName>
    </submittedName>
</protein>
<dbReference type="Proteomes" id="UP001139031">
    <property type="component" value="Unassembled WGS sequence"/>
</dbReference>
<gene>
    <name evidence="1" type="ORF">K7C98_27575</name>
</gene>
<evidence type="ECO:0000313" key="1">
    <source>
        <dbReference type="EMBL" id="MBZ5713014.1"/>
    </source>
</evidence>
<organism evidence="1 2">
    <name type="scientific">Nannocystis pusilla</name>
    <dbReference type="NCBI Taxonomy" id="889268"/>
    <lineage>
        <taxon>Bacteria</taxon>
        <taxon>Pseudomonadati</taxon>
        <taxon>Myxococcota</taxon>
        <taxon>Polyangia</taxon>
        <taxon>Nannocystales</taxon>
        <taxon>Nannocystaceae</taxon>
        <taxon>Nannocystis</taxon>
    </lineage>
</organism>
<name>A0ABS7TXT5_9BACT</name>
<comment type="caution">
    <text evidence="1">The sequence shown here is derived from an EMBL/GenBank/DDBJ whole genome shotgun (WGS) entry which is preliminary data.</text>
</comment>
<keyword evidence="2" id="KW-1185">Reference proteome</keyword>
<reference evidence="1" key="1">
    <citation type="submission" date="2021-08" db="EMBL/GenBank/DDBJ databases">
        <authorList>
            <person name="Stevens D.C."/>
        </authorList>
    </citation>
    <scope>NUCLEOTIDE SEQUENCE</scope>
    <source>
        <strain evidence="1">DSM 53165</strain>
    </source>
</reference>
<evidence type="ECO:0000313" key="2">
    <source>
        <dbReference type="Proteomes" id="UP001139031"/>
    </source>
</evidence>
<accession>A0ABS7TXT5</accession>
<dbReference type="EMBL" id="JAIRAU010000037">
    <property type="protein sequence ID" value="MBZ5713014.1"/>
    <property type="molecule type" value="Genomic_DNA"/>
</dbReference>
<dbReference type="RefSeq" id="WP_224194762.1">
    <property type="nucleotide sequence ID" value="NZ_JAIRAU010000037.1"/>
</dbReference>